<comment type="caution">
    <text evidence="5">The sequence shown here is derived from an EMBL/GenBank/DDBJ whole genome shotgun (WGS) entry which is preliminary data.</text>
</comment>
<dbReference type="NCBIfam" id="TIGR03421">
    <property type="entry name" value="FeS_CyaY"/>
    <property type="match status" value="1"/>
</dbReference>
<dbReference type="InterPro" id="IPR002908">
    <property type="entry name" value="Frataxin/CyaY"/>
</dbReference>
<dbReference type="RefSeq" id="WP_168452089.1">
    <property type="nucleotide sequence ID" value="NZ_JAAWWK010000009.1"/>
</dbReference>
<dbReference type="InterPro" id="IPR047584">
    <property type="entry name" value="CyaY"/>
</dbReference>
<dbReference type="HAMAP" id="MF_00142">
    <property type="entry name" value="CyaY"/>
    <property type="match status" value="1"/>
</dbReference>
<evidence type="ECO:0000256" key="4">
    <source>
        <dbReference type="HAMAP-Rule" id="MF_00142"/>
    </source>
</evidence>
<dbReference type="Gene3D" id="3.30.920.10">
    <property type="entry name" value="Frataxin/CyaY"/>
    <property type="match status" value="1"/>
</dbReference>
<dbReference type="InterPro" id="IPR020895">
    <property type="entry name" value="Frataxin_CS"/>
</dbReference>
<dbReference type="PANTHER" id="PTHR16821">
    <property type="entry name" value="FRATAXIN"/>
    <property type="match status" value="1"/>
</dbReference>
<gene>
    <name evidence="4 5" type="primary">cyaY</name>
    <name evidence="5" type="ORF">HCU74_19335</name>
</gene>
<dbReference type="SUPFAM" id="SSF55387">
    <property type="entry name" value="Frataxin/Nqo15-like"/>
    <property type="match status" value="1"/>
</dbReference>
<keyword evidence="2 4" id="KW-0479">Metal-binding</keyword>
<dbReference type="PROSITE" id="PS50810">
    <property type="entry name" value="FRATAXIN_2"/>
    <property type="match status" value="1"/>
</dbReference>
<comment type="similarity">
    <text evidence="1 4">Belongs to the frataxin family.</text>
</comment>
<accession>A0ABX1GK55</accession>
<name>A0ABX1GK55_9GAMM</name>
<keyword evidence="3 4" id="KW-0408">Iron</keyword>
<dbReference type="PROSITE" id="PS01344">
    <property type="entry name" value="FRATAXIN_1"/>
    <property type="match status" value="1"/>
</dbReference>
<organism evidence="5 6">
    <name type="scientific">Spongiibacter thalassae</name>
    <dbReference type="NCBI Taxonomy" id="2721624"/>
    <lineage>
        <taxon>Bacteria</taxon>
        <taxon>Pseudomonadati</taxon>
        <taxon>Pseudomonadota</taxon>
        <taxon>Gammaproteobacteria</taxon>
        <taxon>Cellvibrionales</taxon>
        <taxon>Spongiibacteraceae</taxon>
        <taxon>Spongiibacter</taxon>
    </lineage>
</organism>
<dbReference type="SMART" id="SM01219">
    <property type="entry name" value="Frataxin_Cyay"/>
    <property type="match status" value="1"/>
</dbReference>
<evidence type="ECO:0000256" key="3">
    <source>
        <dbReference type="ARBA" id="ARBA00023004"/>
    </source>
</evidence>
<dbReference type="InterPro" id="IPR036524">
    <property type="entry name" value="Frataxin/CyaY_sf"/>
</dbReference>
<evidence type="ECO:0000313" key="5">
    <source>
        <dbReference type="EMBL" id="NKI19566.1"/>
    </source>
</evidence>
<proteinExistence type="inferred from homology"/>
<keyword evidence="6" id="KW-1185">Reference proteome</keyword>
<comment type="function">
    <text evidence="4">Involved in iron-sulfur (Fe-S) cluster assembly. May act as a regulator of Fe-S biogenesis.</text>
</comment>
<reference evidence="5 6" key="1">
    <citation type="submission" date="2020-04" db="EMBL/GenBank/DDBJ databases">
        <authorList>
            <person name="Yoon J."/>
        </authorList>
    </citation>
    <scope>NUCLEOTIDE SEQUENCE [LARGE SCALE GENOMIC DNA]</scope>
    <source>
        <strain evidence="5 6">KMU-166</strain>
    </source>
</reference>
<evidence type="ECO:0000256" key="1">
    <source>
        <dbReference type="ARBA" id="ARBA00008183"/>
    </source>
</evidence>
<evidence type="ECO:0000256" key="2">
    <source>
        <dbReference type="ARBA" id="ARBA00022723"/>
    </source>
</evidence>
<evidence type="ECO:0000313" key="6">
    <source>
        <dbReference type="Proteomes" id="UP000765845"/>
    </source>
</evidence>
<dbReference type="PANTHER" id="PTHR16821:SF2">
    <property type="entry name" value="FRATAXIN, MITOCHONDRIAL"/>
    <property type="match status" value="1"/>
</dbReference>
<sequence length="103" mass="11510">MTEAEFNDQLDALYDTIEDAVDELDADVDCEISGSVLTLRCPDGSAIIFSRQSATRELWLAARSGGFHFVWQDGEWYSRKETCSLTTKLDAVCQEQIGETLPL</sequence>
<dbReference type="EMBL" id="JAAWWK010000009">
    <property type="protein sequence ID" value="NKI19566.1"/>
    <property type="molecule type" value="Genomic_DNA"/>
</dbReference>
<dbReference type="Pfam" id="PF01491">
    <property type="entry name" value="Frataxin_Cyay"/>
    <property type="match status" value="1"/>
</dbReference>
<protein>
    <recommendedName>
        <fullName evidence="4">Iron-sulfur cluster assembly protein CyaY</fullName>
    </recommendedName>
</protein>
<dbReference type="Proteomes" id="UP000765845">
    <property type="component" value="Unassembled WGS sequence"/>
</dbReference>